<gene>
    <name evidence="1" type="ORF">OIK44_20560</name>
</gene>
<comment type="caution">
    <text evidence="1">The sequence shown here is derived from an EMBL/GenBank/DDBJ whole genome shotgun (WGS) entry which is preliminary data.</text>
</comment>
<dbReference type="RefSeq" id="WP_273673500.1">
    <property type="nucleotide sequence ID" value="NZ_JAQQXR010000009.1"/>
</dbReference>
<reference evidence="1 2" key="1">
    <citation type="submission" date="2022-10" db="EMBL/GenBank/DDBJ databases">
        <title>Janthinobacterium sp. hw3 Genome sequencing.</title>
        <authorList>
            <person name="Park S."/>
        </authorList>
    </citation>
    <scope>NUCLEOTIDE SEQUENCE [LARGE SCALE GENOMIC DNA]</scope>
    <source>
        <strain evidence="2">hw3</strain>
    </source>
</reference>
<keyword evidence="2" id="KW-1185">Reference proteome</keyword>
<evidence type="ECO:0008006" key="3">
    <source>
        <dbReference type="Google" id="ProtNLM"/>
    </source>
</evidence>
<evidence type="ECO:0000313" key="2">
    <source>
        <dbReference type="Proteomes" id="UP001221208"/>
    </source>
</evidence>
<protein>
    <recommendedName>
        <fullName evidence="3">Type IV pilus assembly protein PilV</fullName>
    </recommendedName>
</protein>
<name>A0ABT5K6D3_9BURK</name>
<organism evidence="1 2">
    <name type="scientific">Janthinobacterium fluminis</name>
    <dbReference type="NCBI Taxonomy" id="2987524"/>
    <lineage>
        <taxon>Bacteria</taxon>
        <taxon>Pseudomonadati</taxon>
        <taxon>Pseudomonadota</taxon>
        <taxon>Betaproteobacteria</taxon>
        <taxon>Burkholderiales</taxon>
        <taxon>Oxalobacteraceae</taxon>
        <taxon>Janthinobacterium</taxon>
    </lineage>
</organism>
<proteinExistence type="predicted"/>
<dbReference type="Proteomes" id="UP001221208">
    <property type="component" value="Unassembled WGS sequence"/>
</dbReference>
<accession>A0ABT5K6D3</accession>
<dbReference type="EMBL" id="JAQQXR010000009">
    <property type="protein sequence ID" value="MDC8759985.1"/>
    <property type="molecule type" value="Genomic_DNA"/>
</dbReference>
<evidence type="ECO:0000313" key="1">
    <source>
        <dbReference type="EMBL" id="MDC8759985.1"/>
    </source>
</evidence>
<sequence length="138" mass="14336">MKIRQQSGIALLEALLATLILAIGLLGTIGLQARAQSAIAEAGMRAEATIATEKLLGIMVNDQANLANYALGVNESPRTQLALWYAETQAAIPGAAILISVVPSADLSRTAVVVSISWVRKAGGPSNNHVVTSYIAQS</sequence>